<proteinExistence type="predicted"/>
<dbReference type="PANTHER" id="PTHR46649">
    <property type="match status" value="1"/>
</dbReference>
<dbReference type="InterPro" id="IPR006439">
    <property type="entry name" value="HAD-SF_hydro_IA"/>
</dbReference>
<dbReference type="Pfam" id="PF13419">
    <property type="entry name" value="HAD_2"/>
    <property type="match status" value="1"/>
</dbReference>
<dbReference type="InterPro" id="IPR023214">
    <property type="entry name" value="HAD_sf"/>
</dbReference>
<dbReference type="Proteomes" id="UP001630127">
    <property type="component" value="Unassembled WGS sequence"/>
</dbReference>
<dbReference type="NCBIfam" id="TIGR01549">
    <property type="entry name" value="HAD-SF-IA-v1"/>
    <property type="match status" value="1"/>
</dbReference>
<keyword evidence="2" id="KW-1185">Reference proteome</keyword>
<sequence length="110" mass="12401">MCLYNVYSMDKYDIQNKFLSRRFDAIVKLAVVSNFDTRLRKLLKDLDVLDLFDAVTISSELGYEKPDAHIFKAALDQISVEAGRAVRVIDDEKADKAGANAVGIDCWLVK</sequence>
<name>A0ABD3AGG1_9GENT</name>
<dbReference type="SUPFAM" id="SSF56784">
    <property type="entry name" value="HAD-like"/>
    <property type="match status" value="1"/>
</dbReference>
<dbReference type="InterPro" id="IPR041492">
    <property type="entry name" value="HAD_2"/>
</dbReference>
<organism evidence="1 2">
    <name type="scientific">Cinchona calisaya</name>
    <dbReference type="NCBI Taxonomy" id="153742"/>
    <lineage>
        <taxon>Eukaryota</taxon>
        <taxon>Viridiplantae</taxon>
        <taxon>Streptophyta</taxon>
        <taxon>Embryophyta</taxon>
        <taxon>Tracheophyta</taxon>
        <taxon>Spermatophyta</taxon>
        <taxon>Magnoliopsida</taxon>
        <taxon>eudicotyledons</taxon>
        <taxon>Gunneridae</taxon>
        <taxon>Pentapetalae</taxon>
        <taxon>asterids</taxon>
        <taxon>lamiids</taxon>
        <taxon>Gentianales</taxon>
        <taxon>Rubiaceae</taxon>
        <taxon>Cinchonoideae</taxon>
        <taxon>Cinchoneae</taxon>
        <taxon>Cinchona</taxon>
    </lineage>
</organism>
<evidence type="ECO:0000313" key="1">
    <source>
        <dbReference type="EMBL" id="KAL3530213.1"/>
    </source>
</evidence>
<gene>
    <name evidence="1" type="ORF">ACH5RR_009535</name>
</gene>
<dbReference type="EMBL" id="JBJUIK010000004">
    <property type="protein sequence ID" value="KAL3530213.1"/>
    <property type="molecule type" value="Genomic_DNA"/>
</dbReference>
<protein>
    <submittedName>
        <fullName evidence="1">Uncharacterized protein</fullName>
    </submittedName>
</protein>
<dbReference type="InterPro" id="IPR036412">
    <property type="entry name" value="HAD-like_sf"/>
</dbReference>
<evidence type="ECO:0000313" key="2">
    <source>
        <dbReference type="Proteomes" id="UP001630127"/>
    </source>
</evidence>
<dbReference type="AlphaFoldDB" id="A0ABD3AGG1"/>
<dbReference type="PANTHER" id="PTHR46649:SF5">
    <property type="entry name" value="F14L17.7 PROTEIN"/>
    <property type="match status" value="1"/>
</dbReference>
<reference evidence="1 2" key="1">
    <citation type="submission" date="2024-11" db="EMBL/GenBank/DDBJ databases">
        <title>A near-complete genome assembly of Cinchona calisaya.</title>
        <authorList>
            <person name="Lian D.C."/>
            <person name="Zhao X.W."/>
            <person name="Wei L."/>
        </authorList>
    </citation>
    <scope>NUCLEOTIDE SEQUENCE [LARGE SCALE GENOMIC DNA]</scope>
    <source>
        <tissue evidence="1">Nenye</tissue>
    </source>
</reference>
<accession>A0ABD3AGG1</accession>
<comment type="caution">
    <text evidence="1">The sequence shown here is derived from an EMBL/GenBank/DDBJ whole genome shotgun (WGS) entry which is preliminary data.</text>
</comment>
<dbReference type="Gene3D" id="3.40.50.1000">
    <property type="entry name" value="HAD superfamily/HAD-like"/>
    <property type="match status" value="1"/>
</dbReference>